<keyword evidence="1" id="KW-1133">Transmembrane helix</keyword>
<name>A0AB37HXT2_9ACTN</name>
<dbReference type="EMBL" id="CP072385">
    <property type="protein sequence ID" value="QUC11690.1"/>
    <property type="molecule type" value="Genomic_DNA"/>
</dbReference>
<feature type="transmembrane region" description="Helical" evidence="1">
    <location>
        <begin position="6"/>
        <end position="30"/>
    </location>
</feature>
<evidence type="ECO:0000313" key="2">
    <source>
        <dbReference type="EMBL" id="QUC11690.1"/>
    </source>
</evidence>
<gene>
    <name evidence="2" type="ORF">J5A53_03040</name>
</gene>
<keyword evidence="1" id="KW-0812">Transmembrane</keyword>
<organism evidence="2 3">
    <name type="scientific">Arachnia propionica</name>
    <dbReference type="NCBI Taxonomy" id="1750"/>
    <lineage>
        <taxon>Bacteria</taxon>
        <taxon>Bacillati</taxon>
        <taxon>Actinomycetota</taxon>
        <taxon>Actinomycetes</taxon>
        <taxon>Propionibacteriales</taxon>
        <taxon>Propionibacteriaceae</taxon>
        <taxon>Arachnia</taxon>
    </lineage>
</organism>
<evidence type="ECO:0000256" key="1">
    <source>
        <dbReference type="SAM" id="Phobius"/>
    </source>
</evidence>
<proteinExistence type="predicted"/>
<dbReference type="Proteomes" id="UP000677180">
    <property type="component" value="Chromosome"/>
</dbReference>
<dbReference type="RefSeq" id="WP_041696694.1">
    <property type="nucleotide sequence ID" value="NZ_CP040007.1"/>
</dbReference>
<reference evidence="2" key="1">
    <citation type="submission" date="2021-03" db="EMBL/GenBank/DDBJ databases">
        <title>Human Oral Microbial Genomes.</title>
        <authorList>
            <person name="Johnston C.D."/>
            <person name="Chen T."/>
            <person name="Dewhirst F.E."/>
        </authorList>
    </citation>
    <scope>NUCLEOTIDE SEQUENCE</scope>
    <source>
        <strain evidence="2">F0714</strain>
    </source>
</reference>
<sequence length="82" mass="9561">MNLFGVLFTVLVVVLLAGLGLVAWGLVEVWRDERRLAKERARAERRRIERDASLVAGRLRQQAFRVQGEMMRQAVEELRRRS</sequence>
<dbReference type="AlphaFoldDB" id="A0AB37HXT2"/>
<accession>A0AB37HXT2</accession>
<evidence type="ECO:0000313" key="3">
    <source>
        <dbReference type="Proteomes" id="UP000677180"/>
    </source>
</evidence>
<keyword evidence="1" id="KW-0472">Membrane</keyword>
<protein>
    <submittedName>
        <fullName evidence="2">Uncharacterized protein</fullName>
    </submittedName>
</protein>